<keyword evidence="3" id="KW-1185">Reference proteome</keyword>
<dbReference type="GO" id="GO:0008237">
    <property type="term" value="F:metallopeptidase activity"/>
    <property type="evidence" value="ECO:0007669"/>
    <property type="project" value="InterPro"/>
</dbReference>
<dbReference type="PANTHER" id="PTHR45726">
    <property type="entry name" value="LEUKOTRIENE A-4 HYDROLASE"/>
    <property type="match status" value="1"/>
</dbReference>
<dbReference type="CDD" id="cd09604">
    <property type="entry name" value="M1_APN_like"/>
    <property type="match status" value="1"/>
</dbReference>
<dbReference type="EMBL" id="JAUSUV010000001">
    <property type="protein sequence ID" value="MDQ0415883.1"/>
    <property type="molecule type" value="Genomic_DNA"/>
</dbReference>
<dbReference type="RefSeq" id="WP_307249832.1">
    <property type="nucleotide sequence ID" value="NZ_JAUSUV010000001.1"/>
</dbReference>
<dbReference type="InterPro" id="IPR034015">
    <property type="entry name" value="M1_LTA4H"/>
</dbReference>
<proteinExistence type="predicted"/>
<dbReference type="Gene3D" id="2.60.40.1730">
    <property type="entry name" value="tricorn interacting facor f3 domain"/>
    <property type="match status" value="1"/>
</dbReference>
<evidence type="ECO:0000313" key="2">
    <source>
        <dbReference type="EMBL" id="MDQ0415883.1"/>
    </source>
</evidence>
<sequence length="510" mass="59151">MKRWTRIVMNGIILSTIAIAIKSLPNIDKNPNLFHMDVKEKSSEPRTQYQIQAELDHQQHTIRASETVSLKSKSSQDLDDLVFHLYPNSYNQVETMSNMLAKPDPKLIAKEIQKNPSLTKKDFLGDIEVKDVSIRGKKVTYTQEKQVLKIQLPDPIQPNEHVEVKIDFVVKIPYGFQRLHYRDDFYSITKWYPILAMYDSKTGKWDEKPYYPDGESDFSELSDYHMELKVPKEMTVAATGTEKEDINQNEKIIQVNAPNVREFVFFASPHYEKETRKVAGITVNSYYDKRNAQSREIAVNGLNMVEKALSFFNEKFGPYAYPEFDIMETRVLGVNMEYPTIIQMGDYSNKATKLSFVHELAHQWFYGMIGNDPYQNPALDEAFAVFADQYFNEYDTKGKNGFKHYLSDKNESIVRLPGVINRPLNQYGPNEYGKYIYGKGGIALIDLYYKVGEQKFDQIMKTYFEKNKFTNATFANFFDVVSQVAGKENADYIKKAFSLPDYHPTHLQKR</sequence>
<evidence type="ECO:0000259" key="1">
    <source>
        <dbReference type="Pfam" id="PF01433"/>
    </source>
</evidence>
<dbReference type="Pfam" id="PF01433">
    <property type="entry name" value="Peptidase_M1"/>
    <property type="match status" value="1"/>
</dbReference>
<dbReference type="SUPFAM" id="SSF55486">
    <property type="entry name" value="Metalloproteases ('zincins'), catalytic domain"/>
    <property type="match status" value="1"/>
</dbReference>
<reference evidence="2 3" key="1">
    <citation type="submission" date="2023-07" db="EMBL/GenBank/DDBJ databases">
        <title>Genomic Encyclopedia of Type Strains, Phase IV (KMG-IV): sequencing the most valuable type-strain genomes for metagenomic binning, comparative biology and taxonomic classification.</title>
        <authorList>
            <person name="Goeker M."/>
        </authorList>
    </citation>
    <scope>NUCLEOTIDE SEQUENCE [LARGE SCALE GENOMIC DNA]</scope>
    <source>
        <strain evidence="2 3">DSM 46876</strain>
    </source>
</reference>
<organism evidence="2 3">
    <name type="scientific">Croceifilum oryzae</name>
    <dbReference type="NCBI Taxonomy" id="1553429"/>
    <lineage>
        <taxon>Bacteria</taxon>
        <taxon>Bacillati</taxon>
        <taxon>Bacillota</taxon>
        <taxon>Bacilli</taxon>
        <taxon>Bacillales</taxon>
        <taxon>Thermoactinomycetaceae</taxon>
        <taxon>Croceifilum</taxon>
    </lineage>
</organism>
<accession>A0AAJ1WR35</accession>
<dbReference type="PANTHER" id="PTHR45726:SF3">
    <property type="entry name" value="LEUKOTRIENE A-4 HYDROLASE"/>
    <property type="match status" value="1"/>
</dbReference>
<dbReference type="InterPro" id="IPR027268">
    <property type="entry name" value="Peptidase_M4/M1_CTD_sf"/>
</dbReference>
<dbReference type="Proteomes" id="UP001238450">
    <property type="component" value="Unassembled WGS sequence"/>
</dbReference>
<dbReference type="InterPro" id="IPR014782">
    <property type="entry name" value="Peptidase_M1_dom"/>
</dbReference>
<dbReference type="AlphaFoldDB" id="A0AAJ1WR35"/>
<dbReference type="Gene3D" id="1.10.390.10">
    <property type="entry name" value="Neutral Protease Domain 2"/>
    <property type="match status" value="1"/>
</dbReference>
<evidence type="ECO:0000313" key="3">
    <source>
        <dbReference type="Proteomes" id="UP001238450"/>
    </source>
</evidence>
<feature type="domain" description="Peptidase M1 membrane alanine aminopeptidase" evidence="1">
    <location>
        <begin position="305"/>
        <end position="487"/>
    </location>
</feature>
<dbReference type="InterPro" id="IPR042097">
    <property type="entry name" value="Aminopeptidase_N-like_N_sf"/>
</dbReference>
<protein>
    <recommendedName>
        <fullName evidence="1">Peptidase M1 membrane alanine aminopeptidase domain-containing protein</fullName>
    </recommendedName>
</protein>
<dbReference type="GO" id="GO:0008270">
    <property type="term" value="F:zinc ion binding"/>
    <property type="evidence" value="ECO:0007669"/>
    <property type="project" value="InterPro"/>
</dbReference>
<comment type="caution">
    <text evidence="2">The sequence shown here is derived from an EMBL/GenBank/DDBJ whole genome shotgun (WGS) entry which is preliminary data.</text>
</comment>
<gene>
    <name evidence="2" type="ORF">J2Z48_000041</name>
</gene>
<name>A0AAJ1WR35_9BACL</name>